<dbReference type="EMBL" id="LKET01000039">
    <property type="protein sequence ID" value="KPU43357.1"/>
    <property type="molecule type" value="Genomic_DNA"/>
</dbReference>
<dbReference type="InterPro" id="IPR024163">
    <property type="entry name" value="Aerotolerance_reg_N"/>
</dbReference>
<feature type="transmembrane region" description="Helical" evidence="1">
    <location>
        <begin position="57"/>
        <end position="75"/>
    </location>
</feature>
<dbReference type="AlphaFoldDB" id="A0A0P8W443"/>
<proteinExistence type="predicted"/>
<evidence type="ECO:0000313" key="4">
    <source>
        <dbReference type="Proteomes" id="UP000050326"/>
    </source>
</evidence>
<dbReference type="PANTHER" id="PTHR37464:SF1">
    <property type="entry name" value="BLL2463 PROTEIN"/>
    <property type="match status" value="1"/>
</dbReference>
<evidence type="ECO:0000313" key="3">
    <source>
        <dbReference type="EMBL" id="KPU43357.1"/>
    </source>
</evidence>
<dbReference type="InterPro" id="IPR036465">
    <property type="entry name" value="vWFA_dom_sf"/>
</dbReference>
<dbReference type="OrthoDB" id="9780136at2"/>
<sequence>MFFLKPLRLLALLGLIFIVLIHLKRRKPKEMEVSSIKLWERVFADISNVKKKRINKYLLLILQLLIGSLIIFSFSEPYLLSKNKDNIYTLAFDCSMSMNAVEKGESRMNTAVKKAGEFIDSTPSGSRFNILSMEESAKVLKENLGKSEAKAAIGQLKPSNNPLDAEKSSKVLNSFGENVVVFTDKDVFKNKNVIKLGETLRDLGIVYGSFEAGLESSYCIVKNYGDSQVNADVALKDEKGNRLGLNDVTLKGGEEKKVFFYDLPQGIQYINFSLENEDMLLENNYYPVEALAEKKKVLLLGESYYVEKAISILPYVELIKKDKVDFSKEEFDFYIIAGDETEGVPKDKALWWVKEVNIGSGIPVVEGEISFEDDKFSYGLNNIKAQGRGYETAGDEETSALIKIDGKTLMYMDKNRHIYSTVDWDNSPLVFTPAFPIFIDNLLGYYLKEDANYKYRDFVINNEQDEGISGTYNVFSNISIKNVLILAVIILLILEWRVFKLGY</sequence>
<dbReference type="STRING" id="36849.OXPF_27980"/>
<keyword evidence="1" id="KW-1133">Transmembrane helix</keyword>
<comment type="caution">
    <text evidence="3">The sequence shown here is derived from an EMBL/GenBank/DDBJ whole genome shotgun (WGS) entry which is preliminary data.</text>
</comment>
<reference evidence="3 4" key="1">
    <citation type="submission" date="2015-09" db="EMBL/GenBank/DDBJ databases">
        <title>Genome sequence of Oxobacter pfennigii DSM 3222.</title>
        <authorList>
            <person name="Poehlein A."/>
            <person name="Bengelsdorf F.R."/>
            <person name="Schiel-Bengelsdorf B."/>
            <person name="Duerre P."/>
            <person name="Daniel R."/>
        </authorList>
    </citation>
    <scope>NUCLEOTIDE SEQUENCE [LARGE SCALE GENOMIC DNA]</scope>
    <source>
        <strain evidence="3 4">DSM 3222</strain>
    </source>
</reference>
<keyword evidence="4" id="KW-1185">Reference proteome</keyword>
<accession>A0A0P8W443</accession>
<dbReference type="NCBIfam" id="TIGR02226">
    <property type="entry name" value="two_anch"/>
    <property type="match status" value="1"/>
</dbReference>
<dbReference type="PANTHER" id="PTHR37464">
    <property type="entry name" value="BLL2463 PROTEIN"/>
    <property type="match status" value="1"/>
</dbReference>
<feature type="transmembrane region" description="Helical" evidence="1">
    <location>
        <begin position="6"/>
        <end position="23"/>
    </location>
</feature>
<feature type="domain" description="Aerotolerance regulator N-terminal" evidence="2">
    <location>
        <begin position="1"/>
        <end position="77"/>
    </location>
</feature>
<dbReference type="Pfam" id="PF07584">
    <property type="entry name" value="BatA"/>
    <property type="match status" value="1"/>
</dbReference>
<name>A0A0P8W443_9CLOT</name>
<organism evidence="3 4">
    <name type="scientific">Oxobacter pfennigii</name>
    <dbReference type="NCBI Taxonomy" id="36849"/>
    <lineage>
        <taxon>Bacteria</taxon>
        <taxon>Bacillati</taxon>
        <taxon>Bacillota</taxon>
        <taxon>Clostridia</taxon>
        <taxon>Eubacteriales</taxon>
        <taxon>Clostridiaceae</taxon>
        <taxon>Oxobacter</taxon>
    </lineage>
</organism>
<protein>
    <recommendedName>
        <fullName evidence="2">Aerotolerance regulator N-terminal domain-containing protein</fullName>
    </recommendedName>
</protein>
<evidence type="ECO:0000256" key="1">
    <source>
        <dbReference type="SAM" id="Phobius"/>
    </source>
</evidence>
<keyword evidence="1" id="KW-0472">Membrane</keyword>
<evidence type="ECO:0000259" key="2">
    <source>
        <dbReference type="Pfam" id="PF07584"/>
    </source>
</evidence>
<gene>
    <name evidence="3" type="ORF">OXPF_27980</name>
</gene>
<dbReference type="Gene3D" id="3.40.50.410">
    <property type="entry name" value="von Willebrand factor, type A domain"/>
    <property type="match status" value="1"/>
</dbReference>
<dbReference type="PATRIC" id="fig|36849.3.peg.2959"/>
<dbReference type="InterPro" id="IPR011933">
    <property type="entry name" value="Double_TM_dom"/>
</dbReference>
<dbReference type="Proteomes" id="UP000050326">
    <property type="component" value="Unassembled WGS sequence"/>
</dbReference>
<keyword evidence="1" id="KW-0812">Transmembrane</keyword>
<dbReference type="RefSeq" id="WP_054875807.1">
    <property type="nucleotide sequence ID" value="NZ_LKET01000039.1"/>
</dbReference>